<proteinExistence type="predicted"/>
<protein>
    <submittedName>
        <fullName evidence="1">Uncharacterized protein</fullName>
    </submittedName>
</protein>
<dbReference type="Proteomes" id="UP000449710">
    <property type="component" value="Unassembled WGS sequence"/>
</dbReference>
<name>A0AA43XK31_9CLOT</name>
<evidence type="ECO:0000313" key="2">
    <source>
        <dbReference type="Proteomes" id="UP000449710"/>
    </source>
</evidence>
<comment type="caution">
    <text evidence="1">The sequence shown here is derived from an EMBL/GenBank/DDBJ whole genome shotgun (WGS) entry which is preliminary data.</text>
</comment>
<gene>
    <name evidence="1" type="ORF">ISALK_04425</name>
</gene>
<dbReference type="PROSITE" id="PS51257">
    <property type="entry name" value="PROKAR_LIPOPROTEIN"/>
    <property type="match status" value="1"/>
</dbReference>
<dbReference type="EMBL" id="SUMG01000004">
    <property type="protein sequence ID" value="NBG87739.1"/>
    <property type="molecule type" value="Genomic_DNA"/>
</dbReference>
<accession>A0AA43XK31</accession>
<dbReference type="RefSeq" id="WP_160719510.1">
    <property type="nucleotide sequence ID" value="NZ_SUMG01000004.1"/>
</dbReference>
<dbReference type="AlphaFoldDB" id="A0AA43XK31"/>
<organism evidence="1 2">
    <name type="scientific">Isachenkonia alkalipeptolytica</name>
    <dbReference type="NCBI Taxonomy" id="2565777"/>
    <lineage>
        <taxon>Bacteria</taxon>
        <taxon>Bacillati</taxon>
        <taxon>Bacillota</taxon>
        <taxon>Clostridia</taxon>
        <taxon>Eubacteriales</taxon>
        <taxon>Clostridiaceae</taxon>
        <taxon>Isachenkonia</taxon>
    </lineage>
</organism>
<reference evidence="1 2" key="1">
    <citation type="submission" date="2019-04" db="EMBL/GenBank/DDBJ databases">
        <title>Isachenkonia alkalipeptolytica gen. nov. sp. nov. a new anaerobic, alkiliphilic organothrophic bacterium capable to reduce synthesized ferrihydrite isolated from a soda lake.</title>
        <authorList>
            <person name="Toshchakov S.V."/>
            <person name="Zavarzina D.G."/>
            <person name="Zhilina T.N."/>
            <person name="Kostrikina N.A."/>
            <person name="Kublanov I.V."/>
        </authorList>
    </citation>
    <scope>NUCLEOTIDE SEQUENCE [LARGE SCALE GENOMIC DNA]</scope>
    <source>
        <strain evidence="1 2">Z-1701</strain>
    </source>
</reference>
<evidence type="ECO:0000313" key="1">
    <source>
        <dbReference type="EMBL" id="NBG87739.1"/>
    </source>
</evidence>
<keyword evidence="2" id="KW-1185">Reference proteome</keyword>
<sequence length="149" mass="16810">MGKRVTISTIAILVLILVGFGVVSCTGESNNQNLTVSIRSYEEVPERVQESIDEMFDRMIAEDRDEESASMSWGETQYHVLVPGEGRAVEILEMGEDEAKGRGKKVVYTFVEQEGSDVEEEIQRFKEDMVIIEVENYQPGHFTLTKRGS</sequence>